<proteinExistence type="predicted"/>
<reference evidence="1" key="1">
    <citation type="submission" date="2020-08" db="EMBL/GenBank/DDBJ databases">
        <title>Multicomponent nature underlies the extraordinary mechanical properties of spider dragline silk.</title>
        <authorList>
            <person name="Kono N."/>
            <person name="Nakamura H."/>
            <person name="Mori M."/>
            <person name="Yoshida Y."/>
            <person name="Ohtoshi R."/>
            <person name="Malay A.D."/>
            <person name="Moran D.A.P."/>
            <person name="Tomita M."/>
            <person name="Numata K."/>
            <person name="Arakawa K."/>
        </authorList>
    </citation>
    <scope>NUCLEOTIDE SEQUENCE</scope>
</reference>
<accession>A0A8X6SIE7</accession>
<evidence type="ECO:0000313" key="1">
    <source>
        <dbReference type="EMBL" id="GFY14402.1"/>
    </source>
</evidence>
<dbReference type="Proteomes" id="UP000887159">
    <property type="component" value="Unassembled WGS sequence"/>
</dbReference>
<gene>
    <name evidence="1" type="ORF">TNCV_1021671</name>
</gene>
<sequence>MKDRVSGTGGGIAFLDKASEIKYIEILPTSNTSSSTEAQAINILLPNHTITLVNVYHPDNSPIHTNILHDLASISADTKMILGDINAKSPSWGCKTLDSKASALYISAISYASANNAHWKALDAAISDHFPVLTTLPIVQVPTTQEKRSWDFRKSNVISIDGVNARTNKEAENILAKQYKVTSRLNFAEEYRLQYKKYKSIIKHNKNHCAEDVFTSDFTLEELEYAIRRLNPKKSPGPYVIYGQMTVHIGEITKKSTCSTFLLPPGAVVNYPKFGRALSSFLSKSQERMLPAARATDPSH</sequence>
<protein>
    <recommendedName>
        <fullName evidence="3">Endonuclease/exonuclease/phosphatase domain-containing protein</fullName>
    </recommendedName>
</protein>
<evidence type="ECO:0000313" key="2">
    <source>
        <dbReference type="Proteomes" id="UP000887159"/>
    </source>
</evidence>
<organism evidence="1 2">
    <name type="scientific">Trichonephila clavipes</name>
    <name type="common">Golden silk orbweaver</name>
    <name type="synonym">Nephila clavipes</name>
    <dbReference type="NCBI Taxonomy" id="2585209"/>
    <lineage>
        <taxon>Eukaryota</taxon>
        <taxon>Metazoa</taxon>
        <taxon>Ecdysozoa</taxon>
        <taxon>Arthropoda</taxon>
        <taxon>Chelicerata</taxon>
        <taxon>Arachnida</taxon>
        <taxon>Araneae</taxon>
        <taxon>Araneomorphae</taxon>
        <taxon>Entelegynae</taxon>
        <taxon>Araneoidea</taxon>
        <taxon>Nephilidae</taxon>
        <taxon>Trichonephila</taxon>
    </lineage>
</organism>
<dbReference type="InterPro" id="IPR036691">
    <property type="entry name" value="Endo/exonu/phosph_ase_sf"/>
</dbReference>
<dbReference type="EMBL" id="BMAU01021328">
    <property type="protein sequence ID" value="GFY14402.1"/>
    <property type="molecule type" value="Genomic_DNA"/>
</dbReference>
<dbReference type="AlphaFoldDB" id="A0A8X6SIE7"/>
<dbReference type="Gene3D" id="3.60.10.10">
    <property type="entry name" value="Endonuclease/exonuclease/phosphatase"/>
    <property type="match status" value="1"/>
</dbReference>
<keyword evidence="2" id="KW-1185">Reference proteome</keyword>
<comment type="caution">
    <text evidence="1">The sequence shown here is derived from an EMBL/GenBank/DDBJ whole genome shotgun (WGS) entry which is preliminary data.</text>
</comment>
<dbReference type="SUPFAM" id="SSF56219">
    <property type="entry name" value="DNase I-like"/>
    <property type="match status" value="1"/>
</dbReference>
<name>A0A8X6SIE7_TRICX</name>
<evidence type="ECO:0008006" key="3">
    <source>
        <dbReference type="Google" id="ProtNLM"/>
    </source>
</evidence>